<gene>
    <name evidence="2" type="ORF">ENL26_01245</name>
</gene>
<dbReference type="AlphaFoldDB" id="A0A7C5E226"/>
<dbReference type="GO" id="GO:0005975">
    <property type="term" value="P:carbohydrate metabolic process"/>
    <property type="evidence" value="ECO:0007669"/>
    <property type="project" value="InterPro"/>
</dbReference>
<comment type="caution">
    <text evidence="2">The sequence shown here is derived from an EMBL/GenBank/DDBJ whole genome shotgun (WGS) entry which is preliminary data.</text>
</comment>
<accession>A0A7C5E226</accession>
<evidence type="ECO:0000259" key="1">
    <source>
        <dbReference type="Pfam" id="PF22422"/>
    </source>
</evidence>
<feature type="domain" description="Mannosylglycerate hydrolase MGH1-like glycoside hydrolase" evidence="1">
    <location>
        <begin position="56"/>
        <end position="286"/>
    </location>
</feature>
<proteinExistence type="predicted"/>
<dbReference type="EMBL" id="DRTH01000070">
    <property type="protein sequence ID" value="HHF08382.1"/>
    <property type="molecule type" value="Genomic_DNA"/>
</dbReference>
<dbReference type="InterPro" id="IPR008928">
    <property type="entry name" value="6-hairpin_glycosidase_sf"/>
</dbReference>
<dbReference type="Proteomes" id="UP000886129">
    <property type="component" value="Unassembled WGS sequence"/>
</dbReference>
<protein>
    <submittedName>
        <fullName evidence="2">Glycogen debranching protein</fullName>
    </submittedName>
</protein>
<organism evidence="2">
    <name type="scientific">Kosmotoga arenicorallina</name>
    <dbReference type="NCBI Taxonomy" id="688066"/>
    <lineage>
        <taxon>Bacteria</taxon>
        <taxon>Thermotogati</taxon>
        <taxon>Thermotogota</taxon>
        <taxon>Thermotogae</taxon>
        <taxon>Kosmotogales</taxon>
        <taxon>Kosmotogaceae</taxon>
        <taxon>Kosmotoga</taxon>
    </lineage>
</organism>
<dbReference type="SUPFAM" id="SSF48208">
    <property type="entry name" value="Six-hairpin glycosidases"/>
    <property type="match status" value="1"/>
</dbReference>
<reference evidence="2" key="1">
    <citation type="journal article" date="2020" name="mSystems">
        <title>Genome- and Community-Level Interaction Insights into Carbon Utilization and Element Cycling Functions of Hydrothermarchaeota in Hydrothermal Sediment.</title>
        <authorList>
            <person name="Zhou Z."/>
            <person name="Liu Y."/>
            <person name="Xu W."/>
            <person name="Pan J."/>
            <person name="Luo Z.H."/>
            <person name="Li M."/>
        </authorList>
    </citation>
    <scope>NUCLEOTIDE SEQUENCE [LARGE SCALE GENOMIC DNA]</scope>
    <source>
        <strain evidence="2">HyVt-80</strain>
    </source>
</reference>
<dbReference type="InterPro" id="IPR054491">
    <property type="entry name" value="MGH1-like_GH"/>
</dbReference>
<name>A0A7C5E226_9BACT</name>
<dbReference type="Gene3D" id="1.50.10.10">
    <property type="match status" value="1"/>
</dbReference>
<evidence type="ECO:0000313" key="2">
    <source>
        <dbReference type="EMBL" id="HHF08382.1"/>
    </source>
</evidence>
<dbReference type="Pfam" id="PF22422">
    <property type="entry name" value="MGH1-like_GH"/>
    <property type="match status" value="1"/>
</dbReference>
<dbReference type="InterPro" id="IPR012341">
    <property type="entry name" value="6hp_glycosidase-like_sf"/>
</dbReference>
<sequence>FQANEVDDFRDSTPGKIIHEARLNYLSLNNQIPFGSYYGTIDATLLYIILAGEYLKSTDDFETVKKLLSNIEAAERWIYGYGDADGDGYVEYLPVSERGLQTQGWKDSGDSVSFKSGELARPPVAFVEVQGYLYQAYHSLVYIYERLGKRERIPIILEKAKTLRHNFNRDFWLEDEEYFALALDGNKRKVDSISSNPGQCLFTSIVDDDKVDPVVKRLLSPELFSGWGVRTLSSYMKRYNPFSYHNGSVWPHDNSIIIMGLLKHGYTLEAKKISSALLEAMKKFDDRRLPELFSGLSKEEANGDIVEYPASCSPQLWSIGTLFTINRALNF</sequence>
<feature type="non-terminal residue" evidence="2">
    <location>
        <position position="1"/>
    </location>
</feature>